<sequence>MDLSAYQRMDANILLGIVNEKLRLECADLGELLLRYDMSQDVLKQRMSSIGYHYDEMSNQFKAHH</sequence>
<dbReference type="InterPro" id="IPR025346">
    <property type="entry name" value="DUF4250"/>
</dbReference>
<proteinExistence type="predicted"/>
<name>A0A841GPI8_9GAMM</name>
<accession>A0A841GPI8</accession>
<organism evidence="1 2">
    <name type="scientific">Tolumonas osonensis</name>
    <dbReference type="NCBI Taxonomy" id="675874"/>
    <lineage>
        <taxon>Bacteria</taxon>
        <taxon>Pseudomonadati</taxon>
        <taxon>Pseudomonadota</taxon>
        <taxon>Gammaproteobacteria</taxon>
        <taxon>Aeromonadales</taxon>
        <taxon>Aeromonadaceae</taxon>
        <taxon>Tolumonas</taxon>
    </lineage>
</organism>
<gene>
    <name evidence="1" type="ORF">HNR75_001329</name>
</gene>
<dbReference type="Proteomes" id="UP000585721">
    <property type="component" value="Unassembled WGS sequence"/>
</dbReference>
<reference evidence="1 2" key="1">
    <citation type="submission" date="2020-08" db="EMBL/GenBank/DDBJ databases">
        <title>Genomic Encyclopedia of Type Strains, Phase IV (KMG-IV): sequencing the most valuable type-strain genomes for metagenomic binning, comparative biology and taxonomic classification.</title>
        <authorList>
            <person name="Goeker M."/>
        </authorList>
    </citation>
    <scope>NUCLEOTIDE SEQUENCE [LARGE SCALE GENOMIC DNA]</scope>
    <source>
        <strain evidence="1 2">DSM 22975</strain>
    </source>
</reference>
<dbReference type="EMBL" id="JACHGR010000004">
    <property type="protein sequence ID" value="MBB6055423.1"/>
    <property type="molecule type" value="Genomic_DNA"/>
</dbReference>
<evidence type="ECO:0000313" key="2">
    <source>
        <dbReference type="Proteomes" id="UP000585721"/>
    </source>
</evidence>
<dbReference type="RefSeq" id="WP_188026205.1">
    <property type="nucleotide sequence ID" value="NZ_JACHGR010000004.1"/>
</dbReference>
<protein>
    <recommendedName>
        <fullName evidence="3">DUF4250 domain-containing protein</fullName>
    </recommendedName>
</protein>
<dbReference type="AlphaFoldDB" id="A0A841GPI8"/>
<comment type="caution">
    <text evidence="1">The sequence shown here is derived from an EMBL/GenBank/DDBJ whole genome shotgun (WGS) entry which is preliminary data.</text>
</comment>
<evidence type="ECO:0008006" key="3">
    <source>
        <dbReference type="Google" id="ProtNLM"/>
    </source>
</evidence>
<keyword evidence="2" id="KW-1185">Reference proteome</keyword>
<evidence type="ECO:0000313" key="1">
    <source>
        <dbReference type="EMBL" id="MBB6055423.1"/>
    </source>
</evidence>
<dbReference type="Pfam" id="PF14056">
    <property type="entry name" value="DUF4250"/>
    <property type="match status" value="1"/>
</dbReference>